<dbReference type="EMBL" id="CP003479">
    <property type="protein sequence ID" value="AFI04773.1"/>
    <property type="molecule type" value="Genomic_DNA"/>
</dbReference>
<name>I0EPA4_HELC0</name>
<evidence type="ECO:0000313" key="2">
    <source>
        <dbReference type="Proteomes" id="UP000005010"/>
    </source>
</evidence>
<accession>I0EPA4</accession>
<evidence type="ECO:0000313" key="1">
    <source>
        <dbReference type="EMBL" id="AFI04773.1"/>
    </source>
</evidence>
<dbReference type="Proteomes" id="UP000005010">
    <property type="component" value="Chromosome"/>
</dbReference>
<dbReference type="PATRIC" id="fig|182217.3.peg.1607"/>
<reference evidence="2" key="1">
    <citation type="submission" date="2012-04" db="EMBL/GenBank/DDBJ databases">
        <title>Complete genome sequence of Helicobacter cetorum strain MIT 00-7128.</title>
        <authorList>
            <person name="Kersulyte D."/>
            <person name="Berg D.E."/>
        </authorList>
    </citation>
    <scope>NUCLEOTIDE SEQUENCE [LARGE SCALE GENOMIC DNA]</scope>
    <source>
        <strain evidence="2">MIT 00-7128</strain>
    </source>
</reference>
<organism evidence="1 2">
    <name type="scientific">Helicobacter cetorum (strain ATCC BAA-429 / MIT 00-7128)</name>
    <dbReference type="NCBI Taxonomy" id="182217"/>
    <lineage>
        <taxon>Bacteria</taxon>
        <taxon>Pseudomonadati</taxon>
        <taxon>Campylobacterota</taxon>
        <taxon>Epsilonproteobacteria</taxon>
        <taxon>Campylobacterales</taxon>
        <taxon>Helicobacteraceae</taxon>
        <taxon>Helicobacter</taxon>
    </lineage>
</organism>
<dbReference type="HOGENOM" id="CLU_2342876_0_0_7"/>
<dbReference type="KEGG" id="hce:HCW_07575"/>
<protein>
    <submittedName>
        <fullName evidence="1">Uncharacterized protein</fullName>
    </submittedName>
</protein>
<gene>
    <name evidence="1" type="ordered locus">HCW_07575</name>
</gene>
<keyword evidence="2" id="KW-1185">Reference proteome</keyword>
<proteinExistence type="predicted"/>
<sequence>MGGVKTPLHYNVFIFQKLQFLGDFSKFYPFKIFLFLKGDFLKALFYSLVLKVRLALLKALINSTLASLSPYGLKRHLVFLNSKKHHLKRSQSYHLTL</sequence>
<dbReference type="AlphaFoldDB" id="I0EPA4"/>